<evidence type="ECO:0000256" key="3">
    <source>
        <dbReference type="ARBA" id="ARBA00023163"/>
    </source>
</evidence>
<name>A0A8K0NC30_COCNU</name>
<dbReference type="GO" id="GO:0042796">
    <property type="term" value="P:snRNA transcription by RNA polymerase III"/>
    <property type="evidence" value="ECO:0007669"/>
    <property type="project" value="TreeGrafter"/>
</dbReference>
<keyword evidence="7" id="KW-1185">Reference proteome</keyword>
<evidence type="ECO:0000256" key="1">
    <source>
        <dbReference type="ARBA" id="ARBA00023015"/>
    </source>
</evidence>
<keyword evidence="3" id="KW-0804">Transcription</keyword>
<feature type="compositionally biased region" description="Acidic residues" evidence="5">
    <location>
        <begin position="32"/>
        <end position="47"/>
    </location>
</feature>
<proteinExistence type="predicted"/>
<evidence type="ECO:0000256" key="5">
    <source>
        <dbReference type="SAM" id="MobiDB-lite"/>
    </source>
</evidence>
<evidence type="ECO:0000256" key="2">
    <source>
        <dbReference type="ARBA" id="ARBA00023125"/>
    </source>
</evidence>
<dbReference type="OrthoDB" id="2143914at2759"/>
<dbReference type="InterPro" id="IPR051575">
    <property type="entry name" value="Myb-like_DNA-bd"/>
</dbReference>
<gene>
    <name evidence="6" type="ORF">COCNU_14G008940</name>
</gene>
<dbReference type="EMBL" id="CM017885">
    <property type="protein sequence ID" value="KAG1368426.1"/>
    <property type="molecule type" value="Genomic_DNA"/>
</dbReference>
<feature type="region of interest" description="Disordered" evidence="5">
    <location>
        <begin position="23"/>
        <end position="47"/>
    </location>
</feature>
<dbReference type="GO" id="GO:0001006">
    <property type="term" value="F:RNA polymerase III type 3 promoter sequence-specific DNA binding"/>
    <property type="evidence" value="ECO:0007669"/>
    <property type="project" value="TreeGrafter"/>
</dbReference>
<dbReference type="Proteomes" id="UP000797356">
    <property type="component" value="Chromosome 14"/>
</dbReference>
<comment type="caution">
    <text evidence="6">The sequence shown here is derived from an EMBL/GenBank/DDBJ whole genome shotgun (WGS) entry which is preliminary data.</text>
</comment>
<dbReference type="AlphaFoldDB" id="A0A8K0NC30"/>
<accession>A0A8K0NC30</accession>
<sequence>MASSSPSFGSGGDEAFDDDVEALRRACMLTGDDPESDSGAESSTTDDVDLLHRLQERFSVLSSDADSLPFIKPLSSHPLPESDEEDDFETLRAIQRRFTQYDSEGTIIFHFSSLDGSQLLRCSEKEIRELCTMPTPWKVLFIIKLFLADARKKKSENFVQNAEMIVADMTSEQEPKHRKCMVLSEELLDSDFTEHAENESCNVNFRGLMKSQFPKSARFFVDALKKNRSCQKFIRRKLIEIEAKILKERLKCLMDFQVACKKKAGHILSQKKGPRVGLISMQKPRKAKDSEVNILTFIHVTLIPFL</sequence>
<reference evidence="6" key="2">
    <citation type="submission" date="2019-07" db="EMBL/GenBank/DDBJ databases">
        <authorList>
            <person name="Yang Y."/>
            <person name="Bocs S."/>
            <person name="Baudouin L."/>
        </authorList>
    </citation>
    <scope>NUCLEOTIDE SEQUENCE</scope>
    <source>
        <tissue evidence="6">Spear leaf of Hainan Tall coconut</tissue>
    </source>
</reference>
<reference evidence="6" key="1">
    <citation type="journal article" date="2017" name="Gigascience">
        <title>The genome draft of coconut (Cocos nucifera).</title>
        <authorList>
            <person name="Xiao Y."/>
            <person name="Xu P."/>
            <person name="Fan H."/>
            <person name="Baudouin L."/>
            <person name="Xia W."/>
            <person name="Bocs S."/>
            <person name="Xu J."/>
            <person name="Li Q."/>
            <person name="Guo A."/>
            <person name="Zhou L."/>
            <person name="Li J."/>
            <person name="Wu Y."/>
            <person name="Ma Z."/>
            <person name="Armero A."/>
            <person name="Issali A.E."/>
            <person name="Liu N."/>
            <person name="Peng M."/>
            <person name="Yang Y."/>
        </authorList>
    </citation>
    <scope>NUCLEOTIDE SEQUENCE</scope>
    <source>
        <tissue evidence="6">Spear leaf of Hainan Tall coconut</tissue>
    </source>
</reference>
<dbReference type="PANTHER" id="PTHR46621:SF1">
    <property type="entry name" value="SNRNA-ACTIVATING PROTEIN COMPLEX SUBUNIT 4"/>
    <property type="match status" value="1"/>
</dbReference>
<dbReference type="GO" id="GO:0042795">
    <property type="term" value="P:snRNA transcription by RNA polymerase II"/>
    <property type="evidence" value="ECO:0007669"/>
    <property type="project" value="TreeGrafter"/>
</dbReference>
<evidence type="ECO:0000256" key="4">
    <source>
        <dbReference type="ARBA" id="ARBA00023242"/>
    </source>
</evidence>
<organism evidence="6 7">
    <name type="scientific">Cocos nucifera</name>
    <name type="common">Coconut palm</name>
    <dbReference type="NCBI Taxonomy" id="13894"/>
    <lineage>
        <taxon>Eukaryota</taxon>
        <taxon>Viridiplantae</taxon>
        <taxon>Streptophyta</taxon>
        <taxon>Embryophyta</taxon>
        <taxon>Tracheophyta</taxon>
        <taxon>Spermatophyta</taxon>
        <taxon>Magnoliopsida</taxon>
        <taxon>Liliopsida</taxon>
        <taxon>Arecaceae</taxon>
        <taxon>Arecoideae</taxon>
        <taxon>Cocoseae</taxon>
        <taxon>Attaleinae</taxon>
        <taxon>Cocos</taxon>
    </lineage>
</organism>
<protein>
    <submittedName>
        <fullName evidence="6">Putative myb-like protein L</fullName>
    </submittedName>
</protein>
<dbReference type="GO" id="GO:0000978">
    <property type="term" value="F:RNA polymerase II cis-regulatory region sequence-specific DNA binding"/>
    <property type="evidence" value="ECO:0007669"/>
    <property type="project" value="TreeGrafter"/>
</dbReference>
<keyword evidence="1" id="KW-0805">Transcription regulation</keyword>
<dbReference type="PANTHER" id="PTHR46621">
    <property type="entry name" value="SNRNA-ACTIVATING PROTEIN COMPLEX SUBUNIT 4"/>
    <property type="match status" value="1"/>
</dbReference>
<keyword evidence="4" id="KW-0539">Nucleus</keyword>
<keyword evidence="2" id="KW-0238">DNA-binding</keyword>
<evidence type="ECO:0000313" key="7">
    <source>
        <dbReference type="Proteomes" id="UP000797356"/>
    </source>
</evidence>
<dbReference type="GO" id="GO:0019185">
    <property type="term" value="C:snRNA-activating protein complex"/>
    <property type="evidence" value="ECO:0007669"/>
    <property type="project" value="TreeGrafter"/>
</dbReference>
<evidence type="ECO:0000313" key="6">
    <source>
        <dbReference type="EMBL" id="KAG1368426.1"/>
    </source>
</evidence>